<evidence type="ECO:0008006" key="2">
    <source>
        <dbReference type="Google" id="ProtNLM"/>
    </source>
</evidence>
<organism evidence="1">
    <name type="scientific">human gut metagenome</name>
    <dbReference type="NCBI Taxonomy" id="408170"/>
    <lineage>
        <taxon>unclassified sequences</taxon>
        <taxon>metagenomes</taxon>
        <taxon>organismal metagenomes</taxon>
    </lineage>
</organism>
<dbReference type="AlphaFoldDB" id="W1Y0L4"/>
<feature type="non-terminal residue" evidence="1">
    <location>
        <position position="32"/>
    </location>
</feature>
<sequence>MLYFENDYSEGAHPKILEALTKTNYESLLLTL</sequence>
<reference evidence="1" key="1">
    <citation type="submission" date="2013-12" db="EMBL/GenBank/DDBJ databases">
        <title>A Varibaculum cambriense genome reconstructed from a premature infant gut community with otherwise low bacterial novelty that shifts toward anaerobic metabolism during the third week of life.</title>
        <authorList>
            <person name="Brown C.T."/>
            <person name="Sharon I."/>
            <person name="Thomas B.C."/>
            <person name="Castelle C.J."/>
            <person name="Morowitz M.J."/>
            <person name="Banfield J.F."/>
        </authorList>
    </citation>
    <scope>NUCLEOTIDE SEQUENCE</scope>
</reference>
<accession>W1Y0L4</accession>
<comment type="caution">
    <text evidence="1">The sequence shown here is derived from an EMBL/GenBank/DDBJ whole genome shotgun (WGS) entry which is preliminary data.</text>
</comment>
<protein>
    <recommendedName>
        <fullName evidence="2">Threonine aldolase</fullName>
    </recommendedName>
</protein>
<name>W1Y0L4_9ZZZZ</name>
<evidence type="ECO:0000313" key="1">
    <source>
        <dbReference type="EMBL" id="ETJ36083.1"/>
    </source>
</evidence>
<dbReference type="EMBL" id="AZMM01009630">
    <property type="protein sequence ID" value="ETJ36083.1"/>
    <property type="molecule type" value="Genomic_DNA"/>
</dbReference>
<proteinExistence type="predicted"/>
<gene>
    <name evidence="1" type="ORF">Q604_UNBC09630G0002</name>
</gene>